<dbReference type="Gene3D" id="3.30.565.10">
    <property type="entry name" value="Histidine kinase-like ATPase, C-terminal domain"/>
    <property type="match status" value="1"/>
</dbReference>
<keyword evidence="9" id="KW-0547">Nucleotide-binding</keyword>
<evidence type="ECO:0000256" key="13">
    <source>
        <dbReference type="ARBA" id="ARBA00023012"/>
    </source>
</evidence>
<dbReference type="Proteomes" id="UP000249886">
    <property type="component" value="Unassembled WGS sequence"/>
</dbReference>
<protein>
    <recommendedName>
        <fullName evidence="4">histidine kinase</fullName>
        <ecNumber evidence="4">2.7.13.3</ecNumber>
    </recommendedName>
</protein>
<evidence type="ECO:0000256" key="1">
    <source>
        <dbReference type="ARBA" id="ARBA00000085"/>
    </source>
</evidence>
<feature type="compositionally biased region" description="Basic residues" evidence="15">
    <location>
        <begin position="25"/>
        <end position="34"/>
    </location>
</feature>
<evidence type="ECO:0000256" key="11">
    <source>
        <dbReference type="ARBA" id="ARBA00022840"/>
    </source>
</evidence>
<evidence type="ECO:0000256" key="12">
    <source>
        <dbReference type="ARBA" id="ARBA00022989"/>
    </source>
</evidence>
<keyword evidence="14 16" id="KW-0472">Membrane</keyword>
<dbReference type="PANTHER" id="PTHR45528">
    <property type="entry name" value="SENSOR HISTIDINE KINASE CPXA"/>
    <property type="match status" value="1"/>
</dbReference>
<dbReference type="SMART" id="SM00304">
    <property type="entry name" value="HAMP"/>
    <property type="match status" value="1"/>
</dbReference>
<dbReference type="SUPFAM" id="SSF47384">
    <property type="entry name" value="Homodimeric domain of signal transducing histidine kinase"/>
    <property type="match status" value="1"/>
</dbReference>
<dbReference type="GeneID" id="84573713"/>
<dbReference type="Pfam" id="PF02518">
    <property type="entry name" value="HATPase_c"/>
    <property type="match status" value="1"/>
</dbReference>
<keyword evidence="6" id="KW-0597">Phosphoprotein</keyword>
<dbReference type="InterPro" id="IPR003660">
    <property type="entry name" value="HAMP_dom"/>
</dbReference>
<dbReference type="CDD" id="cd06225">
    <property type="entry name" value="HAMP"/>
    <property type="match status" value="1"/>
</dbReference>
<keyword evidence="11" id="KW-0067">ATP-binding</keyword>
<sequence length="491" mass="54291">MTQELQETPQESQQPREPQPESSQSKKKAKKGGRAQRGQRMGIPLRVSLLFVTVIVAGVGLLASAVAIQQAMYEVAFSRVDEDLEWGLKGWARNEQLYQYDDRYVSVLPSDFFVYRLYKEGEYRVQNGYKEVSLPAMREIQFDGKAHTVKSQDGQTDWRVLAGTYEDSIIVIGKQVRNEQILLNKLVAGQIRIGIAVLFLIGVLGYFVIRRTLGPLRKVEETAKAIANGDLDRRAPVLPENTEVGALSHSMNVMLEQLQASIVELQSKETQMRRFLGDASHELRTPLTSVKGYAELYRSGATTDATMVMKKIEEEAARMSLLVEDLLSLTRSEEARFDEAPVDMLALGLSVVGSLRAAYPERSIEVDAKATDMPMVMGDTARLHQVLTNLIVNSLKHGGEEAKARLSIDTDDNHVILEVSDDGVGVQEADLPHIFERFYRADTSRTRATGGSGLGLAIVKTIVEAHQGAISVESTVGEGTSFRIVLPKLAS</sequence>
<feature type="transmembrane region" description="Helical" evidence="16">
    <location>
        <begin position="191"/>
        <end position="209"/>
    </location>
</feature>
<dbReference type="InterPro" id="IPR036890">
    <property type="entry name" value="HATPase_C_sf"/>
</dbReference>
<dbReference type="InterPro" id="IPR005467">
    <property type="entry name" value="His_kinase_dom"/>
</dbReference>
<dbReference type="InterPro" id="IPR004358">
    <property type="entry name" value="Sig_transdc_His_kin-like_C"/>
</dbReference>
<evidence type="ECO:0000313" key="19">
    <source>
        <dbReference type="EMBL" id="SPW28476.1"/>
    </source>
</evidence>
<keyword evidence="12 16" id="KW-1133">Transmembrane helix</keyword>
<keyword evidence="8 16" id="KW-0812">Transmembrane</keyword>
<dbReference type="SUPFAM" id="SSF158472">
    <property type="entry name" value="HAMP domain-like"/>
    <property type="match status" value="1"/>
</dbReference>
<dbReference type="GO" id="GO:0000155">
    <property type="term" value="F:phosphorelay sensor kinase activity"/>
    <property type="evidence" value="ECO:0007669"/>
    <property type="project" value="InterPro"/>
</dbReference>
<comment type="caution">
    <text evidence="19">The sequence shown here is derived from an EMBL/GenBank/DDBJ whole genome shotgun (WGS) entry which is preliminary data.</text>
</comment>
<feature type="domain" description="Histidine kinase" evidence="17">
    <location>
        <begin position="278"/>
        <end position="490"/>
    </location>
</feature>
<comment type="cofactor">
    <cofactor evidence="2">
        <name>a divalent metal cation</name>
        <dbReference type="ChEBI" id="CHEBI:60240"/>
    </cofactor>
</comment>
<evidence type="ECO:0000259" key="18">
    <source>
        <dbReference type="PROSITE" id="PS50885"/>
    </source>
</evidence>
<comment type="subcellular location">
    <subcellularLocation>
        <location evidence="3">Cell membrane</location>
        <topology evidence="3">Multi-pass membrane protein</topology>
    </subcellularLocation>
</comment>
<evidence type="ECO:0000256" key="16">
    <source>
        <dbReference type="SAM" id="Phobius"/>
    </source>
</evidence>
<proteinExistence type="predicted"/>
<gene>
    <name evidence="19" type="primary">mtrB</name>
    <name evidence="19" type="ORF">NCTC10254_01421</name>
</gene>
<name>A0A6H9XF50_9CORY</name>
<dbReference type="InterPro" id="IPR003594">
    <property type="entry name" value="HATPase_dom"/>
</dbReference>
<dbReference type="InterPro" id="IPR003661">
    <property type="entry name" value="HisK_dim/P_dom"/>
</dbReference>
<evidence type="ECO:0000256" key="7">
    <source>
        <dbReference type="ARBA" id="ARBA00022679"/>
    </source>
</evidence>
<dbReference type="PROSITE" id="PS50885">
    <property type="entry name" value="HAMP"/>
    <property type="match status" value="1"/>
</dbReference>
<evidence type="ECO:0000256" key="15">
    <source>
        <dbReference type="SAM" id="MobiDB-lite"/>
    </source>
</evidence>
<evidence type="ECO:0000256" key="10">
    <source>
        <dbReference type="ARBA" id="ARBA00022777"/>
    </source>
</evidence>
<evidence type="ECO:0000256" key="8">
    <source>
        <dbReference type="ARBA" id="ARBA00022692"/>
    </source>
</evidence>
<dbReference type="SMART" id="SM00388">
    <property type="entry name" value="HisKA"/>
    <property type="match status" value="1"/>
</dbReference>
<dbReference type="EC" id="2.7.13.3" evidence="4"/>
<evidence type="ECO:0000256" key="14">
    <source>
        <dbReference type="ARBA" id="ARBA00023136"/>
    </source>
</evidence>
<dbReference type="Gene3D" id="6.10.340.10">
    <property type="match status" value="1"/>
</dbReference>
<dbReference type="InterPro" id="IPR036097">
    <property type="entry name" value="HisK_dim/P_sf"/>
</dbReference>
<keyword evidence="7 19" id="KW-0808">Transferase</keyword>
<dbReference type="AlphaFoldDB" id="A0A6H9XF50"/>
<keyword evidence="10 19" id="KW-0418">Kinase</keyword>
<feature type="region of interest" description="Disordered" evidence="15">
    <location>
        <begin position="1"/>
        <end position="38"/>
    </location>
</feature>
<dbReference type="Pfam" id="PF00512">
    <property type="entry name" value="HisKA"/>
    <property type="match status" value="1"/>
</dbReference>
<keyword evidence="5" id="KW-1003">Cell membrane</keyword>
<dbReference type="Pfam" id="PF00672">
    <property type="entry name" value="HAMP"/>
    <property type="match status" value="1"/>
</dbReference>
<evidence type="ECO:0000256" key="3">
    <source>
        <dbReference type="ARBA" id="ARBA00004651"/>
    </source>
</evidence>
<dbReference type="FunFam" id="3.30.565.10:FF:000006">
    <property type="entry name" value="Sensor histidine kinase WalK"/>
    <property type="match status" value="1"/>
</dbReference>
<evidence type="ECO:0000256" key="9">
    <source>
        <dbReference type="ARBA" id="ARBA00022741"/>
    </source>
</evidence>
<evidence type="ECO:0000259" key="17">
    <source>
        <dbReference type="PROSITE" id="PS50109"/>
    </source>
</evidence>
<dbReference type="GO" id="GO:0005509">
    <property type="term" value="F:calcium ion binding"/>
    <property type="evidence" value="ECO:0007669"/>
    <property type="project" value="UniProtKB-ARBA"/>
</dbReference>
<feature type="compositionally biased region" description="Low complexity" evidence="15">
    <location>
        <begin position="1"/>
        <end position="23"/>
    </location>
</feature>
<dbReference type="PANTHER" id="PTHR45528:SF1">
    <property type="entry name" value="SENSOR HISTIDINE KINASE CPXA"/>
    <property type="match status" value="1"/>
</dbReference>
<evidence type="ECO:0000256" key="6">
    <source>
        <dbReference type="ARBA" id="ARBA00022553"/>
    </source>
</evidence>
<comment type="catalytic activity">
    <reaction evidence="1">
        <text>ATP + protein L-histidine = ADP + protein N-phospho-L-histidine.</text>
        <dbReference type="EC" id="2.7.13.3"/>
    </reaction>
</comment>
<dbReference type="CDD" id="cd00075">
    <property type="entry name" value="HATPase"/>
    <property type="match status" value="1"/>
</dbReference>
<dbReference type="SUPFAM" id="SSF55874">
    <property type="entry name" value="ATPase domain of HSP90 chaperone/DNA topoisomerase II/histidine kinase"/>
    <property type="match status" value="1"/>
</dbReference>
<dbReference type="FunFam" id="1.10.287.130:FF:000001">
    <property type="entry name" value="Two-component sensor histidine kinase"/>
    <property type="match status" value="1"/>
</dbReference>
<dbReference type="GO" id="GO:0005886">
    <property type="term" value="C:plasma membrane"/>
    <property type="evidence" value="ECO:0007669"/>
    <property type="project" value="UniProtKB-SubCell"/>
</dbReference>
<accession>A0A6H9XF50</accession>
<evidence type="ECO:0000313" key="20">
    <source>
        <dbReference type="Proteomes" id="UP000249886"/>
    </source>
</evidence>
<keyword evidence="13" id="KW-0902">Two-component regulatory system</keyword>
<dbReference type="Gene3D" id="1.10.287.130">
    <property type="match status" value="1"/>
</dbReference>
<dbReference type="GO" id="GO:0005524">
    <property type="term" value="F:ATP binding"/>
    <property type="evidence" value="ECO:0007669"/>
    <property type="project" value="UniProtKB-KW"/>
</dbReference>
<dbReference type="InterPro" id="IPR050398">
    <property type="entry name" value="HssS/ArlS-like"/>
</dbReference>
<dbReference type="SMART" id="SM00387">
    <property type="entry name" value="HATPase_c"/>
    <property type="match status" value="1"/>
</dbReference>
<dbReference type="CDD" id="cd00082">
    <property type="entry name" value="HisKA"/>
    <property type="match status" value="1"/>
</dbReference>
<organism evidence="19 20">
    <name type="scientific">Corynebacterium matruchotii</name>
    <dbReference type="NCBI Taxonomy" id="43768"/>
    <lineage>
        <taxon>Bacteria</taxon>
        <taxon>Bacillati</taxon>
        <taxon>Actinomycetota</taxon>
        <taxon>Actinomycetes</taxon>
        <taxon>Mycobacteriales</taxon>
        <taxon>Corynebacteriaceae</taxon>
        <taxon>Corynebacterium</taxon>
    </lineage>
</organism>
<reference evidence="19 20" key="1">
    <citation type="submission" date="2018-06" db="EMBL/GenBank/DDBJ databases">
        <authorList>
            <consortium name="Pathogen Informatics"/>
            <person name="Doyle S."/>
        </authorList>
    </citation>
    <scope>NUCLEOTIDE SEQUENCE [LARGE SCALE GENOMIC DNA]</scope>
    <source>
        <strain evidence="19 20">NCTC10254</strain>
    </source>
</reference>
<evidence type="ECO:0000256" key="2">
    <source>
        <dbReference type="ARBA" id="ARBA00001968"/>
    </source>
</evidence>
<dbReference type="EMBL" id="UARK01000011">
    <property type="protein sequence ID" value="SPW28476.1"/>
    <property type="molecule type" value="Genomic_DNA"/>
</dbReference>
<feature type="transmembrane region" description="Helical" evidence="16">
    <location>
        <begin position="47"/>
        <end position="68"/>
    </location>
</feature>
<dbReference type="PROSITE" id="PS50109">
    <property type="entry name" value="HIS_KIN"/>
    <property type="match status" value="1"/>
</dbReference>
<dbReference type="PRINTS" id="PR00344">
    <property type="entry name" value="BCTRLSENSOR"/>
</dbReference>
<evidence type="ECO:0000256" key="5">
    <source>
        <dbReference type="ARBA" id="ARBA00022475"/>
    </source>
</evidence>
<evidence type="ECO:0000256" key="4">
    <source>
        <dbReference type="ARBA" id="ARBA00012438"/>
    </source>
</evidence>
<dbReference type="RefSeq" id="WP_005525247.1">
    <property type="nucleotide sequence ID" value="NZ_CAUVED010000015.1"/>
</dbReference>
<feature type="domain" description="HAMP" evidence="18">
    <location>
        <begin position="210"/>
        <end position="263"/>
    </location>
</feature>